<name>A0AA39JDP1_ARMTA</name>
<evidence type="ECO:0008006" key="3">
    <source>
        <dbReference type="Google" id="ProtNLM"/>
    </source>
</evidence>
<dbReference type="GeneID" id="85349520"/>
<dbReference type="EMBL" id="JAUEPS010000074">
    <property type="protein sequence ID" value="KAK0440872.1"/>
    <property type="molecule type" value="Genomic_DNA"/>
</dbReference>
<organism evidence="1 2">
    <name type="scientific">Armillaria tabescens</name>
    <name type="common">Ringless honey mushroom</name>
    <name type="synonym">Agaricus tabescens</name>
    <dbReference type="NCBI Taxonomy" id="1929756"/>
    <lineage>
        <taxon>Eukaryota</taxon>
        <taxon>Fungi</taxon>
        <taxon>Dikarya</taxon>
        <taxon>Basidiomycota</taxon>
        <taxon>Agaricomycotina</taxon>
        <taxon>Agaricomycetes</taxon>
        <taxon>Agaricomycetidae</taxon>
        <taxon>Agaricales</taxon>
        <taxon>Marasmiineae</taxon>
        <taxon>Physalacriaceae</taxon>
        <taxon>Desarmillaria</taxon>
    </lineage>
</organism>
<dbReference type="RefSeq" id="XP_060323727.1">
    <property type="nucleotide sequence ID" value="XM_060465972.1"/>
</dbReference>
<dbReference type="Proteomes" id="UP001175211">
    <property type="component" value="Unassembled WGS sequence"/>
</dbReference>
<protein>
    <recommendedName>
        <fullName evidence="3">F-box domain-containing protein</fullName>
    </recommendedName>
</protein>
<reference evidence="1" key="1">
    <citation type="submission" date="2023-06" db="EMBL/GenBank/DDBJ databases">
        <authorList>
            <consortium name="Lawrence Berkeley National Laboratory"/>
            <person name="Ahrendt S."/>
            <person name="Sahu N."/>
            <person name="Indic B."/>
            <person name="Wong-Bajracharya J."/>
            <person name="Merenyi Z."/>
            <person name="Ke H.-M."/>
            <person name="Monk M."/>
            <person name="Kocsube S."/>
            <person name="Drula E."/>
            <person name="Lipzen A."/>
            <person name="Balint B."/>
            <person name="Henrissat B."/>
            <person name="Andreopoulos B."/>
            <person name="Martin F.M."/>
            <person name="Harder C.B."/>
            <person name="Rigling D."/>
            <person name="Ford K.L."/>
            <person name="Foster G.D."/>
            <person name="Pangilinan J."/>
            <person name="Papanicolaou A."/>
            <person name="Barry K."/>
            <person name="LaButti K."/>
            <person name="Viragh M."/>
            <person name="Koriabine M."/>
            <person name="Yan M."/>
            <person name="Riley R."/>
            <person name="Champramary S."/>
            <person name="Plett K.L."/>
            <person name="Tsai I.J."/>
            <person name="Slot J."/>
            <person name="Sipos G."/>
            <person name="Plett J."/>
            <person name="Nagy L.G."/>
            <person name="Grigoriev I.V."/>
        </authorList>
    </citation>
    <scope>NUCLEOTIDE SEQUENCE</scope>
    <source>
        <strain evidence="1">CCBAS 213</strain>
    </source>
</reference>
<proteinExistence type="predicted"/>
<accession>A0AA39JDP1</accession>
<comment type="caution">
    <text evidence="1">The sequence shown here is derived from an EMBL/GenBank/DDBJ whole genome shotgun (WGS) entry which is preliminary data.</text>
</comment>
<sequence>MSQPVENGVVLPLELCDRIIDELAGDTRALLACSSVSRSFYPRTRFLIFGTFRVNPVPQRNLGLLVDCWGQVPHIPAYIHTFHFSTVFLTEPQAASMLRYMRNVKTVFMNHVYIHHFRNREAIEALAALPIETLTINGSDFTSINAFAFAMRCFPRLISLNLFGASISSAADTEFPWVNNLDVCGPPRIENLTVTARSVETRKSNTRLFSEFPFNNQPFRIDNLNMFEVRCANQTDIVRIGRFLPHIPRTLRKLGITRVDNGVSTPGVPLPWVLGVHPLALQSTEHLIIDVGLRVGNYADYLRWWISSIAAARDVRSISIRIAMAFTYLDKAENKPWQNVWQMIDSALSGKESLEQVVVELQIPSCPRNFLGRKRGIESECRDLIERGIMRVVLPKKVRLEAF</sequence>
<dbReference type="AlphaFoldDB" id="A0AA39JDP1"/>
<gene>
    <name evidence="1" type="ORF">EV420DRAFT_1129170</name>
</gene>
<keyword evidence="2" id="KW-1185">Reference proteome</keyword>
<evidence type="ECO:0000313" key="1">
    <source>
        <dbReference type="EMBL" id="KAK0440872.1"/>
    </source>
</evidence>
<evidence type="ECO:0000313" key="2">
    <source>
        <dbReference type="Proteomes" id="UP001175211"/>
    </source>
</evidence>